<dbReference type="KEGG" id="psuu:Psuf_007960"/>
<evidence type="ECO:0000313" key="2">
    <source>
        <dbReference type="EMBL" id="BCB83483.1"/>
    </source>
</evidence>
<accession>A0A6F8YBT1</accession>
<proteinExistence type="predicted"/>
<organism evidence="2 3">
    <name type="scientific">Phytohabitans suffuscus</name>
    <dbReference type="NCBI Taxonomy" id="624315"/>
    <lineage>
        <taxon>Bacteria</taxon>
        <taxon>Bacillati</taxon>
        <taxon>Actinomycetota</taxon>
        <taxon>Actinomycetes</taxon>
        <taxon>Micromonosporales</taxon>
        <taxon>Micromonosporaceae</taxon>
    </lineage>
</organism>
<keyword evidence="1" id="KW-0812">Transmembrane</keyword>
<reference evidence="2 3" key="1">
    <citation type="submission" date="2020-03" db="EMBL/GenBank/DDBJ databases">
        <title>Whole genome shotgun sequence of Phytohabitans suffuscus NBRC 105367.</title>
        <authorList>
            <person name="Komaki H."/>
            <person name="Tamura T."/>
        </authorList>
    </citation>
    <scope>NUCLEOTIDE SEQUENCE [LARGE SCALE GENOMIC DNA]</scope>
    <source>
        <strain evidence="2 3">NBRC 105367</strain>
    </source>
</reference>
<protein>
    <submittedName>
        <fullName evidence="2">Uncharacterized protein</fullName>
    </submittedName>
</protein>
<dbReference type="Proteomes" id="UP000503011">
    <property type="component" value="Chromosome"/>
</dbReference>
<keyword evidence="3" id="KW-1185">Reference proteome</keyword>
<gene>
    <name evidence="2" type="ORF">Psuf_007960</name>
</gene>
<evidence type="ECO:0000313" key="3">
    <source>
        <dbReference type="Proteomes" id="UP000503011"/>
    </source>
</evidence>
<feature type="transmembrane region" description="Helical" evidence="1">
    <location>
        <begin position="44"/>
        <end position="62"/>
    </location>
</feature>
<dbReference type="RefSeq" id="WP_173153874.1">
    <property type="nucleotide sequence ID" value="NZ_AP022871.1"/>
</dbReference>
<keyword evidence="1" id="KW-1133">Transmembrane helix</keyword>
<dbReference type="PROSITE" id="PS51257">
    <property type="entry name" value="PROKAR_LIPOPROTEIN"/>
    <property type="match status" value="1"/>
</dbReference>
<evidence type="ECO:0000256" key="1">
    <source>
        <dbReference type="SAM" id="Phobius"/>
    </source>
</evidence>
<dbReference type="AlphaFoldDB" id="A0A6F8YBT1"/>
<keyword evidence="1" id="KW-0472">Membrane</keyword>
<dbReference type="EMBL" id="AP022871">
    <property type="protein sequence ID" value="BCB83483.1"/>
    <property type="molecule type" value="Genomic_DNA"/>
</dbReference>
<sequence>MRRSPNATGFLTARQRQLAWLGFLLVACQAPVAAKVLPDDSWLFSIVVALMVATVIMADDSMRRRPATE</sequence>
<name>A0A6F8YBT1_9ACTN</name>
<reference evidence="2 3" key="2">
    <citation type="submission" date="2020-03" db="EMBL/GenBank/DDBJ databases">
        <authorList>
            <person name="Ichikawa N."/>
            <person name="Kimura A."/>
            <person name="Kitahashi Y."/>
            <person name="Uohara A."/>
        </authorList>
    </citation>
    <scope>NUCLEOTIDE SEQUENCE [LARGE SCALE GENOMIC DNA]</scope>
    <source>
        <strain evidence="2 3">NBRC 105367</strain>
    </source>
</reference>